<dbReference type="PANTHER" id="PTHR45782">
    <property type="entry name" value="MITOCHONDRIAL RIBOSOME-ASSOCIATED GTPASE 1"/>
    <property type="match status" value="1"/>
</dbReference>
<dbReference type="InterPro" id="IPR016478">
    <property type="entry name" value="GTPase_MTG1"/>
</dbReference>
<dbReference type="InterPro" id="IPR023179">
    <property type="entry name" value="GTP-bd_ortho_bundle_sf"/>
</dbReference>
<keyword evidence="2 4" id="KW-0547">Nucleotide-binding</keyword>
<organism evidence="6 7">
    <name type="scientific">Peptoniphilus koenoeneniae</name>
    <dbReference type="NCBI Taxonomy" id="507751"/>
    <lineage>
        <taxon>Bacteria</taxon>
        <taxon>Bacillati</taxon>
        <taxon>Bacillota</taxon>
        <taxon>Tissierellia</taxon>
        <taxon>Tissierellales</taxon>
        <taxon>Peptoniphilaceae</taxon>
        <taxon>Peptoniphilus</taxon>
    </lineage>
</organism>
<dbReference type="Gene3D" id="3.40.50.300">
    <property type="entry name" value="P-loop containing nucleotide triphosphate hydrolases"/>
    <property type="match status" value="1"/>
</dbReference>
<evidence type="ECO:0000256" key="4">
    <source>
        <dbReference type="PIRNR" id="PIRNR006230"/>
    </source>
</evidence>
<evidence type="ECO:0000313" key="6">
    <source>
        <dbReference type="EMBL" id="MDQ0274223.1"/>
    </source>
</evidence>
<evidence type="ECO:0000256" key="1">
    <source>
        <dbReference type="ARBA" id="ARBA00014898"/>
    </source>
</evidence>
<keyword evidence="7" id="KW-1185">Reference proteome</keyword>
<dbReference type="InterPro" id="IPR027417">
    <property type="entry name" value="P-loop_NTPase"/>
</dbReference>
<comment type="function">
    <text evidence="4">Required for a late step of 50S ribosomal subunit assembly. Has GTPase activity.</text>
</comment>
<dbReference type="Proteomes" id="UP001236559">
    <property type="component" value="Unassembled WGS sequence"/>
</dbReference>
<dbReference type="InterPro" id="IPR019991">
    <property type="entry name" value="GTP-bd_ribosome_bgen"/>
</dbReference>
<proteinExistence type="inferred from homology"/>
<dbReference type="PIRSF" id="PIRSF006230">
    <property type="entry name" value="MG442"/>
    <property type="match status" value="1"/>
</dbReference>
<name>A0ABU0ASQ0_9FIRM</name>
<dbReference type="NCBIfam" id="TIGR03596">
    <property type="entry name" value="GTPase_YlqF"/>
    <property type="match status" value="1"/>
</dbReference>
<evidence type="ECO:0000256" key="3">
    <source>
        <dbReference type="ARBA" id="ARBA00023134"/>
    </source>
</evidence>
<accession>A0ABU0ASQ0</accession>
<dbReference type="CDD" id="cd01856">
    <property type="entry name" value="YlqF"/>
    <property type="match status" value="1"/>
</dbReference>
<dbReference type="SUPFAM" id="SSF52540">
    <property type="entry name" value="P-loop containing nucleoside triphosphate hydrolases"/>
    <property type="match status" value="1"/>
</dbReference>
<comment type="subcellular location">
    <subcellularLocation>
        <location evidence="4">Cytoplasm</location>
    </subcellularLocation>
</comment>
<dbReference type="PANTHER" id="PTHR45782:SF4">
    <property type="entry name" value="MITOCHONDRIAL RIBOSOME-ASSOCIATED GTPASE 1"/>
    <property type="match status" value="1"/>
</dbReference>
<keyword evidence="3 4" id="KW-0342">GTP-binding</keyword>
<evidence type="ECO:0000259" key="5">
    <source>
        <dbReference type="PROSITE" id="PS51721"/>
    </source>
</evidence>
<reference evidence="6 7" key="1">
    <citation type="submission" date="2023-07" db="EMBL/GenBank/DDBJ databases">
        <title>Genomic Encyclopedia of Type Strains, Phase IV (KMG-IV): sequencing the most valuable type-strain genomes for metagenomic binning, comparative biology and taxonomic classification.</title>
        <authorList>
            <person name="Goeker M."/>
        </authorList>
    </citation>
    <scope>NUCLEOTIDE SEQUENCE [LARGE SCALE GENOMIC DNA]</scope>
    <source>
        <strain evidence="6 7">DSM 22616</strain>
    </source>
</reference>
<dbReference type="InterPro" id="IPR030378">
    <property type="entry name" value="G_CP_dom"/>
</dbReference>
<comment type="caution">
    <text evidence="6">The sequence shown here is derived from an EMBL/GenBank/DDBJ whole genome shotgun (WGS) entry which is preliminary data.</text>
</comment>
<dbReference type="Pfam" id="PF01926">
    <property type="entry name" value="MMR_HSR1"/>
    <property type="match status" value="1"/>
</dbReference>
<protein>
    <recommendedName>
        <fullName evidence="1 4">Ribosome biogenesis GTPase A</fullName>
    </recommendedName>
</protein>
<keyword evidence="4" id="KW-0963">Cytoplasm</keyword>
<dbReference type="InterPro" id="IPR006073">
    <property type="entry name" value="GTP-bd"/>
</dbReference>
<evidence type="ECO:0000313" key="7">
    <source>
        <dbReference type="Proteomes" id="UP001236559"/>
    </source>
</evidence>
<feature type="domain" description="CP-type G" evidence="5">
    <location>
        <begin position="13"/>
        <end position="178"/>
    </location>
</feature>
<dbReference type="EMBL" id="JAUSTN010000001">
    <property type="protein sequence ID" value="MDQ0274223.1"/>
    <property type="molecule type" value="Genomic_DNA"/>
</dbReference>
<comment type="similarity">
    <text evidence="4">Belongs to the TRAFAC class YlqF/YawG GTPase family. MTG1 subfamily.</text>
</comment>
<gene>
    <name evidence="6" type="ORF">J2S72_000219</name>
</gene>
<dbReference type="PROSITE" id="PS51721">
    <property type="entry name" value="G_CP"/>
    <property type="match status" value="1"/>
</dbReference>
<evidence type="ECO:0000256" key="2">
    <source>
        <dbReference type="ARBA" id="ARBA00022741"/>
    </source>
</evidence>
<dbReference type="Gene3D" id="1.10.1580.10">
    <property type="match status" value="1"/>
</dbReference>
<sequence length="278" mass="31786">MSMNINWYPGHMKKTLDEIKSKQKLVDFVIEIIDSRIPISSRNPLFDSIISKKRLVILNKSDLSDPRQNALWVDKINCNNERAILYNSLKNNRDLIVKESKSLMEEIIKNKEEKGINHGPLRAMIVGIPNSGKSTFINNVSGKKSAKTGNKPGITKTNQWIKINPELQLLDTPGILWPKFTEETSIHLAWTGAIKDEIIDIETLAYKFVENILSYKPEILIERYNIDLDEDPLKVMDNIAKKRGAIMKGNEIDYTKVSNVILDEFRKGVLGRISLERL</sequence>